<accession>A0ABV1EKI1</accession>
<evidence type="ECO:0000256" key="17">
    <source>
        <dbReference type="HAMAP-Rule" id="MF_00639"/>
    </source>
</evidence>
<dbReference type="Proteomes" id="UP001440599">
    <property type="component" value="Unassembled WGS sequence"/>
</dbReference>
<dbReference type="SUPFAM" id="SSF53244">
    <property type="entry name" value="MurD-like peptide ligases, peptide-binding domain"/>
    <property type="match status" value="1"/>
</dbReference>
<name>A0ABV1EKI1_9FIRM</name>
<dbReference type="Gene3D" id="3.40.50.720">
    <property type="entry name" value="NAD(P)-binding Rossmann-like Domain"/>
    <property type="match status" value="1"/>
</dbReference>
<evidence type="ECO:0000256" key="5">
    <source>
        <dbReference type="ARBA" id="ARBA00012212"/>
    </source>
</evidence>
<evidence type="ECO:0000256" key="8">
    <source>
        <dbReference type="ARBA" id="ARBA00022598"/>
    </source>
</evidence>
<dbReference type="SUPFAM" id="SSF51984">
    <property type="entry name" value="MurCD N-terminal domain"/>
    <property type="match status" value="1"/>
</dbReference>
<keyword evidence="22" id="KW-1185">Reference proteome</keyword>
<feature type="domain" description="Mur ligase central" evidence="20">
    <location>
        <begin position="121"/>
        <end position="298"/>
    </location>
</feature>
<feature type="domain" description="Mur ligase C-terminal" evidence="19">
    <location>
        <begin position="319"/>
        <end position="438"/>
    </location>
</feature>
<keyword evidence="8 17" id="KW-0436">Ligase</keyword>
<evidence type="ECO:0000256" key="3">
    <source>
        <dbReference type="ARBA" id="ARBA00004752"/>
    </source>
</evidence>
<protein>
    <recommendedName>
        <fullName evidence="6 17">UDP-N-acetylmuramoylalanine--D-glutamate ligase</fullName>
        <ecNumber evidence="5 17">6.3.2.9</ecNumber>
    </recommendedName>
    <alternativeName>
        <fullName evidence="15 17">D-glutamic acid-adding enzyme</fullName>
    </alternativeName>
    <alternativeName>
        <fullName evidence="14 17">UDP-N-acetylmuramoyl-L-alanyl-D-glutamate synthetase</fullName>
    </alternativeName>
</protein>
<evidence type="ECO:0000259" key="20">
    <source>
        <dbReference type="Pfam" id="PF08245"/>
    </source>
</evidence>
<evidence type="ECO:0000259" key="19">
    <source>
        <dbReference type="Pfam" id="PF02875"/>
    </source>
</evidence>
<evidence type="ECO:0000256" key="13">
    <source>
        <dbReference type="ARBA" id="ARBA00023316"/>
    </source>
</evidence>
<dbReference type="CDD" id="cd01983">
    <property type="entry name" value="SIMIBI"/>
    <property type="match status" value="1"/>
</dbReference>
<keyword evidence="17 18" id="KW-0131">Cell cycle</keyword>
<dbReference type="EC" id="6.3.2.9" evidence="5 17"/>
<evidence type="ECO:0000256" key="11">
    <source>
        <dbReference type="ARBA" id="ARBA00022960"/>
    </source>
</evidence>
<dbReference type="RefSeq" id="WP_349138782.1">
    <property type="nucleotide sequence ID" value="NZ_JBBMFT010000001.1"/>
</dbReference>
<evidence type="ECO:0000256" key="1">
    <source>
        <dbReference type="ARBA" id="ARBA00002734"/>
    </source>
</evidence>
<dbReference type="Gene3D" id="3.90.190.20">
    <property type="entry name" value="Mur ligase, C-terminal domain"/>
    <property type="match status" value="1"/>
</dbReference>
<keyword evidence="13 17" id="KW-0961">Cell wall biogenesis/degradation</keyword>
<organism evidence="21 22">
    <name type="scientific">Flavonifractor hominis</name>
    <dbReference type="NCBI Taxonomy" id="3133178"/>
    <lineage>
        <taxon>Bacteria</taxon>
        <taxon>Bacillati</taxon>
        <taxon>Bacillota</taxon>
        <taxon>Clostridia</taxon>
        <taxon>Eubacteriales</taxon>
        <taxon>Oscillospiraceae</taxon>
        <taxon>Flavonifractor</taxon>
    </lineage>
</organism>
<dbReference type="InterPro" id="IPR005762">
    <property type="entry name" value="MurD"/>
</dbReference>
<proteinExistence type="inferred from homology"/>
<sequence length="462" mass="50592">MRSTIQNYLAELRGKRVAVIGIGVSNTPLIKMLLRAGVKVTACDKRQRADFGGQAEELESLGAELHLGLDYLEGLDQEIIFRTPGLRPDVPQLLAAQERGSVITSEMEVFFKVCPCRIIAVTGSDGKTTTTTIIAELLKAAGYNVYVGGNIGRPLLPDVSGMESGDIAVLELSSFQLMTMDRSPDVAVVTNVAPNHLDVHKSMEEYIDAKKNIFLHQTPNGRLVLNQDNEITRAFAAQARGSVTMFSRRETLEHGIFLRDGAIFARRDGQERPVLYLEHILLPGDHNVENYMAAIGAVDGLVPDQVIRDFAAKFTGVEHRIELVRTLKGVKYYNDSIASSPSRTIAGLRSFTQKVILIAGGYDKHIPFDVLGPEVVEHVKALVLTGATADKIRQAVEKAPGYDAQVLPIQTYDDFDQAVLAAHALAQPGDVVLMSPACASFDKFRNFMERGAAFKKIIYALE</sequence>
<evidence type="ECO:0000313" key="22">
    <source>
        <dbReference type="Proteomes" id="UP001440599"/>
    </source>
</evidence>
<feature type="binding site" evidence="17">
    <location>
        <begin position="123"/>
        <end position="129"/>
    </location>
    <ligand>
        <name>ATP</name>
        <dbReference type="ChEBI" id="CHEBI:30616"/>
    </ligand>
</feature>
<evidence type="ECO:0000256" key="15">
    <source>
        <dbReference type="ARBA" id="ARBA00032324"/>
    </source>
</evidence>
<keyword evidence="12 17" id="KW-0573">Peptidoglycan synthesis</keyword>
<reference evidence="21 22" key="1">
    <citation type="submission" date="2024-03" db="EMBL/GenBank/DDBJ databases">
        <title>Human intestinal bacterial collection.</title>
        <authorList>
            <person name="Pauvert C."/>
            <person name="Hitch T.C.A."/>
            <person name="Clavel T."/>
        </authorList>
    </citation>
    <scope>NUCLEOTIDE SEQUENCE [LARGE SCALE GENOMIC DNA]</scope>
    <source>
        <strain evidence="21 22">CLA-AP-H34</strain>
    </source>
</reference>
<gene>
    <name evidence="17 21" type="primary">murD</name>
    <name evidence="21" type="ORF">WMO45_01070</name>
</gene>
<keyword evidence="11 17" id="KW-0133">Cell shape</keyword>
<dbReference type="Gene3D" id="3.40.1190.10">
    <property type="entry name" value="Mur-like, catalytic domain"/>
    <property type="match status" value="1"/>
</dbReference>
<comment type="pathway">
    <text evidence="3 17 18">Cell wall biogenesis; peptidoglycan biosynthesis.</text>
</comment>
<dbReference type="InterPro" id="IPR013221">
    <property type="entry name" value="Mur_ligase_cen"/>
</dbReference>
<keyword evidence="7 17" id="KW-0963">Cytoplasm</keyword>
<evidence type="ECO:0000256" key="7">
    <source>
        <dbReference type="ARBA" id="ARBA00022490"/>
    </source>
</evidence>
<dbReference type="PANTHER" id="PTHR43692">
    <property type="entry name" value="UDP-N-ACETYLMURAMOYLALANINE--D-GLUTAMATE LIGASE"/>
    <property type="match status" value="1"/>
</dbReference>
<dbReference type="InterPro" id="IPR036615">
    <property type="entry name" value="Mur_ligase_C_dom_sf"/>
</dbReference>
<dbReference type="PANTHER" id="PTHR43692:SF1">
    <property type="entry name" value="UDP-N-ACETYLMURAMOYLALANINE--D-GLUTAMATE LIGASE"/>
    <property type="match status" value="1"/>
</dbReference>
<keyword evidence="10 17" id="KW-0067">ATP-binding</keyword>
<evidence type="ECO:0000256" key="18">
    <source>
        <dbReference type="RuleBase" id="RU003664"/>
    </source>
</evidence>
<dbReference type="InterPro" id="IPR036565">
    <property type="entry name" value="Mur-like_cat_sf"/>
</dbReference>
<evidence type="ECO:0000256" key="6">
    <source>
        <dbReference type="ARBA" id="ARBA00015655"/>
    </source>
</evidence>
<dbReference type="EMBL" id="JBBMFT010000001">
    <property type="protein sequence ID" value="MEQ2455099.1"/>
    <property type="molecule type" value="Genomic_DNA"/>
</dbReference>
<evidence type="ECO:0000313" key="21">
    <source>
        <dbReference type="EMBL" id="MEQ2455099.1"/>
    </source>
</evidence>
<dbReference type="Pfam" id="PF08245">
    <property type="entry name" value="Mur_ligase_M"/>
    <property type="match status" value="1"/>
</dbReference>
<dbReference type="Pfam" id="PF02875">
    <property type="entry name" value="Mur_ligase_C"/>
    <property type="match status" value="1"/>
</dbReference>
<evidence type="ECO:0000256" key="10">
    <source>
        <dbReference type="ARBA" id="ARBA00022840"/>
    </source>
</evidence>
<evidence type="ECO:0000256" key="12">
    <source>
        <dbReference type="ARBA" id="ARBA00022984"/>
    </source>
</evidence>
<evidence type="ECO:0000256" key="4">
    <source>
        <dbReference type="ARBA" id="ARBA00010416"/>
    </source>
</evidence>
<comment type="function">
    <text evidence="1 17 18">Cell wall formation. Catalyzes the addition of glutamate to the nucleotide precursor UDP-N-acetylmuramoyl-L-alanine (UMA).</text>
</comment>
<evidence type="ECO:0000256" key="9">
    <source>
        <dbReference type="ARBA" id="ARBA00022741"/>
    </source>
</evidence>
<dbReference type="SUPFAM" id="SSF53623">
    <property type="entry name" value="MurD-like peptide ligases, catalytic domain"/>
    <property type="match status" value="1"/>
</dbReference>
<dbReference type="InterPro" id="IPR004101">
    <property type="entry name" value="Mur_ligase_C"/>
</dbReference>
<dbReference type="GO" id="GO:0008764">
    <property type="term" value="F:UDP-N-acetylmuramoylalanine-D-glutamate ligase activity"/>
    <property type="evidence" value="ECO:0007669"/>
    <property type="project" value="UniProtKB-EC"/>
</dbReference>
<dbReference type="HAMAP" id="MF_00639">
    <property type="entry name" value="MurD"/>
    <property type="match status" value="1"/>
</dbReference>
<comment type="subcellular location">
    <subcellularLocation>
        <location evidence="2 17 18">Cytoplasm</location>
    </subcellularLocation>
</comment>
<comment type="caution">
    <text evidence="21">The sequence shown here is derived from an EMBL/GenBank/DDBJ whole genome shotgun (WGS) entry which is preliminary data.</text>
</comment>
<comment type="catalytic activity">
    <reaction evidence="16 17 18">
        <text>UDP-N-acetyl-alpha-D-muramoyl-L-alanine + D-glutamate + ATP = UDP-N-acetyl-alpha-D-muramoyl-L-alanyl-D-glutamate + ADP + phosphate + H(+)</text>
        <dbReference type="Rhea" id="RHEA:16429"/>
        <dbReference type="ChEBI" id="CHEBI:15378"/>
        <dbReference type="ChEBI" id="CHEBI:29986"/>
        <dbReference type="ChEBI" id="CHEBI:30616"/>
        <dbReference type="ChEBI" id="CHEBI:43474"/>
        <dbReference type="ChEBI" id="CHEBI:83898"/>
        <dbReference type="ChEBI" id="CHEBI:83900"/>
        <dbReference type="ChEBI" id="CHEBI:456216"/>
        <dbReference type="EC" id="6.3.2.9"/>
    </reaction>
</comment>
<evidence type="ECO:0000256" key="14">
    <source>
        <dbReference type="ARBA" id="ARBA00030398"/>
    </source>
</evidence>
<keyword evidence="17 18" id="KW-0132">Cell division</keyword>
<comment type="similarity">
    <text evidence="4 17">Belongs to the MurCDEF family.</text>
</comment>
<evidence type="ECO:0000256" key="2">
    <source>
        <dbReference type="ARBA" id="ARBA00004496"/>
    </source>
</evidence>
<keyword evidence="9 17" id="KW-0547">Nucleotide-binding</keyword>
<evidence type="ECO:0000256" key="16">
    <source>
        <dbReference type="ARBA" id="ARBA00047632"/>
    </source>
</evidence>
<dbReference type="NCBIfam" id="TIGR01087">
    <property type="entry name" value="murD"/>
    <property type="match status" value="1"/>
</dbReference>